<accession>A0AB39Q3A5</accession>
<dbReference type="AlphaFoldDB" id="A0AB39Q3A5"/>
<name>A0AB39Q3A5_9ACTN</name>
<feature type="chain" id="PRO_5044294762" description="Secreted protein" evidence="1">
    <location>
        <begin position="37"/>
        <end position="141"/>
    </location>
</feature>
<sequence>MKLTPPRNGRKLVTALTAALTLGTCGVMVSAGQASAATALSPYALRSSLPGGTVAVGIKVNGQAGGCHGLPQGGGTVVPLTDFSVRGGDHVVVTAYGNQSCTLGSSIASQTYDLQSNLTPPGDSNSIEFAVTSNFWQFARR</sequence>
<dbReference type="RefSeq" id="WP_369171916.1">
    <property type="nucleotide sequence ID" value="NZ_CP163439.1"/>
</dbReference>
<protein>
    <recommendedName>
        <fullName evidence="3">Secreted protein</fullName>
    </recommendedName>
</protein>
<feature type="signal peptide" evidence="1">
    <location>
        <begin position="1"/>
        <end position="36"/>
    </location>
</feature>
<organism evidence="2">
    <name type="scientific">Streptomyces sp. R28</name>
    <dbReference type="NCBI Taxonomy" id="3238628"/>
    <lineage>
        <taxon>Bacteria</taxon>
        <taxon>Bacillati</taxon>
        <taxon>Actinomycetota</taxon>
        <taxon>Actinomycetes</taxon>
        <taxon>Kitasatosporales</taxon>
        <taxon>Streptomycetaceae</taxon>
        <taxon>Streptomyces</taxon>
    </lineage>
</organism>
<keyword evidence="1" id="KW-0732">Signal</keyword>
<evidence type="ECO:0008006" key="3">
    <source>
        <dbReference type="Google" id="ProtNLM"/>
    </source>
</evidence>
<gene>
    <name evidence="2" type="ORF">AB5J49_29730</name>
</gene>
<proteinExistence type="predicted"/>
<dbReference type="EMBL" id="CP163439">
    <property type="protein sequence ID" value="XDQ37179.1"/>
    <property type="molecule type" value="Genomic_DNA"/>
</dbReference>
<evidence type="ECO:0000256" key="1">
    <source>
        <dbReference type="SAM" id="SignalP"/>
    </source>
</evidence>
<reference evidence="2" key="1">
    <citation type="submission" date="2024-07" db="EMBL/GenBank/DDBJ databases">
        <authorList>
            <person name="Yu S.T."/>
        </authorList>
    </citation>
    <scope>NUCLEOTIDE SEQUENCE</scope>
    <source>
        <strain evidence="2">R28</strain>
    </source>
</reference>
<evidence type="ECO:0000313" key="2">
    <source>
        <dbReference type="EMBL" id="XDQ37179.1"/>
    </source>
</evidence>